<organism evidence="7 8">
    <name type="scientific">Portunus trituberculatus</name>
    <name type="common">Swimming crab</name>
    <name type="synonym">Neptunus trituberculatus</name>
    <dbReference type="NCBI Taxonomy" id="210409"/>
    <lineage>
        <taxon>Eukaryota</taxon>
        <taxon>Metazoa</taxon>
        <taxon>Ecdysozoa</taxon>
        <taxon>Arthropoda</taxon>
        <taxon>Crustacea</taxon>
        <taxon>Multicrustacea</taxon>
        <taxon>Malacostraca</taxon>
        <taxon>Eumalacostraca</taxon>
        <taxon>Eucarida</taxon>
        <taxon>Decapoda</taxon>
        <taxon>Pleocyemata</taxon>
        <taxon>Brachyura</taxon>
        <taxon>Eubrachyura</taxon>
        <taxon>Portunoidea</taxon>
        <taxon>Portunidae</taxon>
        <taxon>Portuninae</taxon>
        <taxon>Portunus</taxon>
    </lineage>
</organism>
<evidence type="ECO:0000313" key="8">
    <source>
        <dbReference type="Proteomes" id="UP000324222"/>
    </source>
</evidence>
<protein>
    <submittedName>
        <fullName evidence="7">Protein DBF4 B</fullName>
    </submittedName>
</protein>
<dbReference type="InterPro" id="IPR038545">
    <property type="entry name" value="Znf_DBF_sf"/>
</dbReference>
<keyword evidence="2 4" id="KW-0863">Zinc-finger</keyword>
<dbReference type="InterPro" id="IPR036420">
    <property type="entry name" value="BRCT_dom_sf"/>
</dbReference>
<name>A0A5B7CZ02_PORTR</name>
<evidence type="ECO:0000256" key="3">
    <source>
        <dbReference type="ARBA" id="ARBA00022833"/>
    </source>
</evidence>
<keyword evidence="8" id="KW-1185">Reference proteome</keyword>
<dbReference type="Proteomes" id="UP000324222">
    <property type="component" value="Unassembled WGS sequence"/>
</dbReference>
<dbReference type="AlphaFoldDB" id="A0A5B7CZ02"/>
<sequence>MAMAVVVVVAVTKPANTRLALTHSLSYTYSDQYTLTSALIAFVRQLNCHNSSAYVPYLFTAGEKASSKLPYKPLANKKFYLDIKSHKSRSTITTDILNLGGTVEEFLSREVSYVISTRGQQPAGGSSSEQQPSPSGALTPHQPLSSLPSTSHDSPLNLDSPREDTGKKRVRTRAEVLLERACVRRQGTSDVLENARLWNVPVWPLTKLLKWLTALKESGRYKPSKANGVVAPKNSLSSSTKVTRLRAPFIKTEAFTRQYKPLYKELPIWPELNLFNPPGVSPFADPKQAKARQQPKSSTSVLRNDEKDRRMKERARGTKARESGYCELCSTTYTNLTLHLKSDSHTTFVRNDKNYLYLDELISGQKQNCQVNICWIPMRYSGLMPPERPVASLSSNHPKRLRKQIVFKVCMFFVVMAW</sequence>
<feature type="region of interest" description="Disordered" evidence="5">
    <location>
        <begin position="118"/>
        <end position="170"/>
    </location>
</feature>
<dbReference type="Pfam" id="PF07535">
    <property type="entry name" value="zf-DBF"/>
    <property type="match status" value="1"/>
</dbReference>
<dbReference type="InterPro" id="IPR006572">
    <property type="entry name" value="Znf_DBF"/>
</dbReference>
<keyword evidence="1" id="KW-0479">Metal-binding</keyword>
<dbReference type="GO" id="GO:0031431">
    <property type="term" value="C:Dbf4-dependent protein kinase complex"/>
    <property type="evidence" value="ECO:0007669"/>
    <property type="project" value="TreeGrafter"/>
</dbReference>
<dbReference type="EMBL" id="VSRR010000322">
    <property type="protein sequence ID" value="MPC14004.1"/>
    <property type="molecule type" value="Genomic_DNA"/>
</dbReference>
<feature type="compositionally biased region" description="Polar residues" evidence="5">
    <location>
        <begin position="142"/>
        <end position="154"/>
    </location>
</feature>
<evidence type="ECO:0000256" key="1">
    <source>
        <dbReference type="ARBA" id="ARBA00022723"/>
    </source>
</evidence>
<evidence type="ECO:0000256" key="4">
    <source>
        <dbReference type="PROSITE-ProRule" id="PRU00600"/>
    </source>
</evidence>
<dbReference type="PANTHER" id="PTHR15375:SF26">
    <property type="entry name" value="PROTEIN CHIFFON"/>
    <property type="match status" value="1"/>
</dbReference>
<dbReference type="GO" id="GO:0003676">
    <property type="term" value="F:nucleic acid binding"/>
    <property type="evidence" value="ECO:0007669"/>
    <property type="project" value="InterPro"/>
</dbReference>
<dbReference type="InterPro" id="IPR051590">
    <property type="entry name" value="Replication_Regulatory_Kinase"/>
</dbReference>
<dbReference type="SMART" id="SM00586">
    <property type="entry name" value="ZnF_DBF"/>
    <property type="match status" value="1"/>
</dbReference>
<dbReference type="Gene3D" id="6.10.250.3410">
    <property type="entry name" value="DBF zinc finger"/>
    <property type="match status" value="1"/>
</dbReference>
<feature type="domain" description="DBF4-type" evidence="6">
    <location>
        <begin position="319"/>
        <end position="368"/>
    </location>
</feature>
<dbReference type="PANTHER" id="PTHR15375">
    <property type="entry name" value="ACTIVATOR OF S-PHASE KINASE-RELATED"/>
    <property type="match status" value="1"/>
</dbReference>
<dbReference type="Gene3D" id="3.40.50.10190">
    <property type="entry name" value="BRCT domain"/>
    <property type="match status" value="1"/>
</dbReference>
<feature type="region of interest" description="Disordered" evidence="5">
    <location>
        <begin position="283"/>
        <end position="318"/>
    </location>
</feature>
<evidence type="ECO:0000256" key="5">
    <source>
        <dbReference type="SAM" id="MobiDB-lite"/>
    </source>
</evidence>
<dbReference type="GO" id="GO:0008270">
    <property type="term" value="F:zinc ion binding"/>
    <property type="evidence" value="ECO:0007669"/>
    <property type="project" value="UniProtKB-KW"/>
</dbReference>
<dbReference type="OrthoDB" id="21380at2759"/>
<accession>A0A5B7CZ02</accession>
<comment type="caution">
    <text evidence="7">The sequence shown here is derived from an EMBL/GenBank/DDBJ whole genome shotgun (WGS) entry which is preliminary data.</text>
</comment>
<reference evidence="7 8" key="1">
    <citation type="submission" date="2019-05" db="EMBL/GenBank/DDBJ databases">
        <title>Another draft genome of Portunus trituberculatus and its Hox gene families provides insights of decapod evolution.</title>
        <authorList>
            <person name="Jeong J.-H."/>
            <person name="Song I."/>
            <person name="Kim S."/>
            <person name="Choi T."/>
            <person name="Kim D."/>
            <person name="Ryu S."/>
            <person name="Kim W."/>
        </authorList>
    </citation>
    <scope>NUCLEOTIDE SEQUENCE [LARGE SCALE GENOMIC DNA]</scope>
    <source>
        <tissue evidence="7">Muscle</tissue>
    </source>
</reference>
<evidence type="ECO:0000313" key="7">
    <source>
        <dbReference type="EMBL" id="MPC14004.1"/>
    </source>
</evidence>
<evidence type="ECO:0000256" key="2">
    <source>
        <dbReference type="ARBA" id="ARBA00022771"/>
    </source>
</evidence>
<evidence type="ECO:0000259" key="6">
    <source>
        <dbReference type="PROSITE" id="PS51265"/>
    </source>
</evidence>
<feature type="compositionally biased region" description="Basic and acidic residues" evidence="5">
    <location>
        <begin position="160"/>
        <end position="170"/>
    </location>
</feature>
<dbReference type="FunFam" id="6.10.250.3410:FF:000001">
    <property type="entry name" value="Protein DBF4 homolog A"/>
    <property type="match status" value="1"/>
</dbReference>
<gene>
    <name evidence="7" type="primary">DBF4B</name>
    <name evidence="7" type="ORF">E2C01_006757</name>
</gene>
<feature type="compositionally biased region" description="Low complexity" evidence="5">
    <location>
        <begin position="119"/>
        <end position="137"/>
    </location>
</feature>
<dbReference type="SUPFAM" id="SSF52113">
    <property type="entry name" value="BRCT domain"/>
    <property type="match status" value="1"/>
</dbReference>
<keyword evidence="3" id="KW-0862">Zinc</keyword>
<dbReference type="PROSITE" id="PS51265">
    <property type="entry name" value="ZF_DBF4"/>
    <property type="match status" value="1"/>
</dbReference>
<feature type="compositionally biased region" description="Basic and acidic residues" evidence="5">
    <location>
        <begin position="303"/>
        <end position="318"/>
    </location>
</feature>
<dbReference type="GO" id="GO:1901987">
    <property type="term" value="P:regulation of cell cycle phase transition"/>
    <property type="evidence" value="ECO:0007669"/>
    <property type="project" value="TreeGrafter"/>
</dbReference>
<dbReference type="GO" id="GO:0043539">
    <property type="term" value="F:protein serine/threonine kinase activator activity"/>
    <property type="evidence" value="ECO:0007669"/>
    <property type="project" value="TreeGrafter"/>
</dbReference>
<dbReference type="GO" id="GO:0010571">
    <property type="term" value="P:positive regulation of nuclear cell cycle DNA replication"/>
    <property type="evidence" value="ECO:0007669"/>
    <property type="project" value="TreeGrafter"/>
</dbReference>
<proteinExistence type="predicted"/>